<organism evidence="1 2">
    <name type="scientific">Araneus ventricosus</name>
    <name type="common">Orbweaver spider</name>
    <name type="synonym">Epeira ventricosa</name>
    <dbReference type="NCBI Taxonomy" id="182803"/>
    <lineage>
        <taxon>Eukaryota</taxon>
        <taxon>Metazoa</taxon>
        <taxon>Ecdysozoa</taxon>
        <taxon>Arthropoda</taxon>
        <taxon>Chelicerata</taxon>
        <taxon>Arachnida</taxon>
        <taxon>Araneae</taxon>
        <taxon>Araneomorphae</taxon>
        <taxon>Entelegynae</taxon>
        <taxon>Araneoidea</taxon>
        <taxon>Araneidae</taxon>
        <taxon>Araneus</taxon>
    </lineage>
</organism>
<gene>
    <name evidence="1" type="ORF">AVEN_210797_1</name>
</gene>
<sequence>MDVNKNQGLMLQRAGLHLLNAAFTDGQLYVTFSRISKTNNIFVPITENDKKSRTSCADVVQVNLLAAKSRVAPVKTTTIPRLELLAATVGARLCRSVLSALQWDYVDTHYWTDSTTVLGWIQREELWSVFVNNRVQEIRKLTDPTLWKHLPGAQNPTDLPSRRCYAHQLSCSRWWEGPKWLLQTQENWSVTKPVFDEQSVLKERRKTNPTSKSLPFLCSLNQTENFKCFL</sequence>
<dbReference type="AlphaFoldDB" id="A0A4Y2CMD6"/>
<dbReference type="Pfam" id="PF05380">
    <property type="entry name" value="Peptidase_A17"/>
    <property type="match status" value="1"/>
</dbReference>
<dbReference type="Proteomes" id="UP000499080">
    <property type="component" value="Unassembled WGS sequence"/>
</dbReference>
<evidence type="ECO:0000313" key="1">
    <source>
        <dbReference type="EMBL" id="GBM05086.1"/>
    </source>
</evidence>
<name>A0A4Y2CMD6_ARAVE</name>
<protein>
    <submittedName>
        <fullName evidence="1">Uncharacterized protein</fullName>
    </submittedName>
</protein>
<accession>A0A4Y2CMD6</accession>
<dbReference type="PANTHER" id="PTHR47331:SF5">
    <property type="entry name" value="RIBONUCLEASE H"/>
    <property type="match status" value="1"/>
</dbReference>
<dbReference type="OrthoDB" id="6150403at2759"/>
<keyword evidence="2" id="KW-1185">Reference proteome</keyword>
<dbReference type="InterPro" id="IPR008042">
    <property type="entry name" value="Retrotrans_Pao"/>
</dbReference>
<dbReference type="PANTHER" id="PTHR47331">
    <property type="entry name" value="PHD-TYPE DOMAIN-CONTAINING PROTEIN"/>
    <property type="match status" value="1"/>
</dbReference>
<proteinExistence type="predicted"/>
<comment type="caution">
    <text evidence="1">The sequence shown here is derived from an EMBL/GenBank/DDBJ whole genome shotgun (WGS) entry which is preliminary data.</text>
</comment>
<dbReference type="EMBL" id="BGPR01000211">
    <property type="protein sequence ID" value="GBM05086.1"/>
    <property type="molecule type" value="Genomic_DNA"/>
</dbReference>
<reference evidence="1 2" key="1">
    <citation type="journal article" date="2019" name="Sci. Rep.">
        <title>Orb-weaving spider Araneus ventricosus genome elucidates the spidroin gene catalogue.</title>
        <authorList>
            <person name="Kono N."/>
            <person name="Nakamura H."/>
            <person name="Ohtoshi R."/>
            <person name="Moran D.A.P."/>
            <person name="Shinohara A."/>
            <person name="Yoshida Y."/>
            <person name="Fujiwara M."/>
            <person name="Mori M."/>
            <person name="Tomita M."/>
            <person name="Arakawa K."/>
        </authorList>
    </citation>
    <scope>NUCLEOTIDE SEQUENCE [LARGE SCALE GENOMIC DNA]</scope>
</reference>
<evidence type="ECO:0000313" key="2">
    <source>
        <dbReference type="Proteomes" id="UP000499080"/>
    </source>
</evidence>